<dbReference type="GO" id="GO:0006508">
    <property type="term" value="P:proteolysis"/>
    <property type="evidence" value="ECO:0007669"/>
    <property type="project" value="UniProtKB-KW"/>
</dbReference>
<accession>F9XRC8</accession>
<dbReference type="SUPFAM" id="SSF54001">
    <property type="entry name" value="Cysteine proteinases"/>
    <property type="match status" value="1"/>
</dbReference>
<evidence type="ECO:0000313" key="7">
    <source>
        <dbReference type="Proteomes" id="UP000008062"/>
    </source>
</evidence>
<dbReference type="AlphaFoldDB" id="F9XRC8"/>
<feature type="region of interest" description="Disordered" evidence="4">
    <location>
        <begin position="302"/>
        <end position="520"/>
    </location>
</feature>
<feature type="domain" description="Ubiquitin-like protease family profile" evidence="5">
    <location>
        <begin position="516"/>
        <end position="671"/>
    </location>
</feature>
<evidence type="ECO:0000256" key="1">
    <source>
        <dbReference type="ARBA" id="ARBA00005234"/>
    </source>
</evidence>
<evidence type="ECO:0000256" key="4">
    <source>
        <dbReference type="SAM" id="MobiDB-lite"/>
    </source>
</evidence>
<protein>
    <recommendedName>
        <fullName evidence="5">Ubiquitin-like protease family profile domain-containing protein</fullName>
    </recommendedName>
</protein>
<feature type="compositionally biased region" description="Basic and acidic residues" evidence="4">
    <location>
        <begin position="347"/>
        <end position="356"/>
    </location>
</feature>
<feature type="compositionally biased region" description="Basic and acidic residues" evidence="4">
    <location>
        <begin position="366"/>
        <end position="402"/>
    </location>
</feature>
<dbReference type="OrthoDB" id="5429358at2759"/>
<dbReference type="InParanoid" id="F9XRC8"/>
<dbReference type="HOGENOM" id="CLU_322159_0_0_1"/>
<dbReference type="GO" id="GO:0008234">
    <property type="term" value="F:cysteine-type peptidase activity"/>
    <property type="evidence" value="ECO:0007669"/>
    <property type="project" value="InterPro"/>
</dbReference>
<dbReference type="PROSITE" id="PS50600">
    <property type="entry name" value="ULP_PROTEASE"/>
    <property type="match status" value="1"/>
</dbReference>
<evidence type="ECO:0000256" key="2">
    <source>
        <dbReference type="ARBA" id="ARBA00022670"/>
    </source>
</evidence>
<sequence>MTFEADFSPAPHEHQHQLLEHRIPLAALLFTSIGPAKTRPREVSSTYTALLSYLYLTLVAELSNVVHFIYSVPHHMRDCLIKPPLMCCRAAVGVTAFPPSQMDSLHLTLTPSICTGVQIHQQTFADVTSTPSHLVHRCSSAVKVKLATAFEAQLNELLGNIKTTTEEQRNAVETLEKDQQDKRKALMAEAVALYGQWHESRLTIGQIYERTKNDHKSEKMLHSLFEIDKHRKSYLNTLRTQWQMTLLDLAGMFNNCLETGEFLKILAETSKELPLEKRDDVIRHTLECKKIRISKGRHDRKLKEWSSKDVEKAVEKVQNKHTSQSEDNGAHDQGTDFQSEDDVSEEQNARVHSERDEAGDEGAASRSEDNVPEEEQRTDVPSERDEAADRGTEDGGAKHKEAAVSAGDVAFSTGAPPRITPTHPQLPSSSTETPVGYSRSRSPEQGRAVAGPISDRETPPVFDSDGPWNGHSPTLVEATGSAKRGRDDNPEDPQPENTMKKLKPSPAKVSGSQTPSSDPHFVLEHLRPEQWLSTTGVDELLKLFAPPHVHIVDSGYVGRLLSSDKEYKPRRNSFAKSRLLVVPIYDKPYHWCLGIVDRQRREVEFYDPLARTPDRRSTNWSAKLLVFCKTLPGYQDVGPIEWTLAAAQQDRPIQDDFINCGIFIILHAIRRMHATTQLQLPHLFTARHAFSLCYIAIQPDVNELKLAEEFTTKLDISLPVPDGATVIPGIQVMQAAADLAKRYEAASPEWQHRLSMCTELVDALRETLSYFEEKARKIGEIKERMHAALQLDKEYGLDVLTCQLHEGQSDRTVEKLKKVVQSLTALKKAIKQENADIAKAMSSIRTPALQVRAPPAATQTSKSPIEPLIHLRCGRATYPRLGRRRGLEMKEVEYCRRGR</sequence>
<dbReference type="Pfam" id="PF02902">
    <property type="entry name" value="Peptidase_C48"/>
    <property type="match status" value="1"/>
</dbReference>
<feature type="compositionally biased region" description="Polar residues" evidence="4">
    <location>
        <begin position="422"/>
        <end position="433"/>
    </location>
</feature>
<dbReference type="KEGG" id="ztr:MYCGRDRAFT_97780"/>
<evidence type="ECO:0000256" key="3">
    <source>
        <dbReference type="ARBA" id="ARBA00022801"/>
    </source>
</evidence>
<dbReference type="Gene3D" id="3.40.395.10">
    <property type="entry name" value="Adenoviral Proteinase, Chain A"/>
    <property type="match status" value="1"/>
</dbReference>
<dbReference type="InterPro" id="IPR038765">
    <property type="entry name" value="Papain-like_cys_pep_sf"/>
</dbReference>
<organism evidence="6 7">
    <name type="scientific">Zymoseptoria tritici (strain CBS 115943 / IPO323)</name>
    <name type="common">Speckled leaf blotch fungus</name>
    <name type="synonym">Septoria tritici</name>
    <dbReference type="NCBI Taxonomy" id="336722"/>
    <lineage>
        <taxon>Eukaryota</taxon>
        <taxon>Fungi</taxon>
        <taxon>Dikarya</taxon>
        <taxon>Ascomycota</taxon>
        <taxon>Pezizomycotina</taxon>
        <taxon>Dothideomycetes</taxon>
        <taxon>Dothideomycetidae</taxon>
        <taxon>Mycosphaerellales</taxon>
        <taxon>Mycosphaerellaceae</taxon>
        <taxon>Zymoseptoria</taxon>
    </lineage>
</organism>
<gene>
    <name evidence="6" type="ORF">MYCGRDRAFT_97780</name>
</gene>
<dbReference type="GeneID" id="13399870"/>
<keyword evidence="7" id="KW-1185">Reference proteome</keyword>
<reference evidence="6 7" key="1">
    <citation type="journal article" date="2011" name="PLoS Genet.">
        <title>Finished genome of the fungal wheat pathogen Mycosphaerella graminicola reveals dispensome structure, chromosome plasticity, and stealth pathogenesis.</title>
        <authorList>
            <person name="Goodwin S.B."/>
            <person name="Ben M'barek S."/>
            <person name="Dhillon B."/>
            <person name="Wittenberg A.H.J."/>
            <person name="Crane C.F."/>
            <person name="Hane J.K."/>
            <person name="Foster A.J."/>
            <person name="Van der Lee T.A.J."/>
            <person name="Grimwood J."/>
            <person name="Aerts A."/>
            <person name="Antoniw J."/>
            <person name="Bailey A."/>
            <person name="Bluhm B."/>
            <person name="Bowler J."/>
            <person name="Bristow J."/>
            <person name="van der Burgt A."/>
            <person name="Canto-Canche B."/>
            <person name="Churchill A.C.L."/>
            <person name="Conde-Ferraez L."/>
            <person name="Cools H.J."/>
            <person name="Coutinho P.M."/>
            <person name="Csukai M."/>
            <person name="Dehal P."/>
            <person name="De Wit P."/>
            <person name="Donzelli B."/>
            <person name="van de Geest H.C."/>
            <person name="van Ham R.C.H.J."/>
            <person name="Hammond-Kosack K.E."/>
            <person name="Henrissat B."/>
            <person name="Kilian A."/>
            <person name="Kobayashi A.K."/>
            <person name="Koopmann E."/>
            <person name="Kourmpetis Y."/>
            <person name="Kuzniar A."/>
            <person name="Lindquist E."/>
            <person name="Lombard V."/>
            <person name="Maliepaard C."/>
            <person name="Martins N."/>
            <person name="Mehrabi R."/>
            <person name="Nap J.P.H."/>
            <person name="Ponomarenko A."/>
            <person name="Rudd J.J."/>
            <person name="Salamov A."/>
            <person name="Schmutz J."/>
            <person name="Schouten H.J."/>
            <person name="Shapiro H."/>
            <person name="Stergiopoulos I."/>
            <person name="Torriani S.F.F."/>
            <person name="Tu H."/>
            <person name="de Vries R.P."/>
            <person name="Waalwijk C."/>
            <person name="Ware S.B."/>
            <person name="Wiebenga A."/>
            <person name="Zwiers L.-H."/>
            <person name="Oliver R.P."/>
            <person name="Grigoriev I.V."/>
            <person name="Kema G.H.J."/>
        </authorList>
    </citation>
    <scope>NUCLEOTIDE SEQUENCE [LARGE SCALE GENOMIC DNA]</scope>
    <source>
        <strain evidence="7">CBS 115943 / IPO323</strain>
    </source>
</reference>
<dbReference type="InterPro" id="IPR003653">
    <property type="entry name" value="Peptidase_C48_C"/>
</dbReference>
<evidence type="ECO:0000313" key="6">
    <source>
        <dbReference type="EMBL" id="EGP82191.1"/>
    </source>
</evidence>
<dbReference type="Proteomes" id="UP000008062">
    <property type="component" value="Chromosome 17"/>
</dbReference>
<proteinExistence type="inferred from homology"/>
<dbReference type="EMBL" id="CM001212">
    <property type="protein sequence ID" value="EGP82191.1"/>
    <property type="molecule type" value="Genomic_DNA"/>
</dbReference>
<dbReference type="eggNOG" id="ENOG502RA3E">
    <property type="taxonomic scope" value="Eukaryota"/>
</dbReference>
<dbReference type="GO" id="GO:0019783">
    <property type="term" value="F:ubiquitin-like protein peptidase activity"/>
    <property type="evidence" value="ECO:0007669"/>
    <property type="project" value="UniProtKB-ARBA"/>
</dbReference>
<name>F9XRC8_ZYMTI</name>
<dbReference type="RefSeq" id="XP_003847215.1">
    <property type="nucleotide sequence ID" value="XM_003847167.1"/>
</dbReference>
<keyword evidence="3" id="KW-0378">Hydrolase</keyword>
<comment type="similarity">
    <text evidence="1">Belongs to the peptidase C48 family.</text>
</comment>
<keyword evidence="2" id="KW-0645">Protease</keyword>
<feature type="compositionally biased region" description="Basic and acidic residues" evidence="4">
    <location>
        <begin position="302"/>
        <end position="318"/>
    </location>
</feature>
<evidence type="ECO:0000259" key="5">
    <source>
        <dbReference type="PROSITE" id="PS50600"/>
    </source>
</evidence>